<protein>
    <submittedName>
        <fullName evidence="2">Uncharacterized protein</fullName>
    </submittedName>
</protein>
<evidence type="ECO:0000256" key="1">
    <source>
        <dbReference type="SAM" id="Coils"/>
    </source>
</evidence>
<reference evidence="2 3" key="1">
    <citation type="submission" date="2019-08" db="EMBL/GenBank/DDBJ databases">
        <title>Bacillus genomes from the desert of Cuatro Cienegas, Coahuila.</title>
        <authorList>
            <person name="Olmedo-Alvarez G."/>
        </authorList>
    </citation>
    <scope>NUCLEOTIDE SEQUENCE [LARGE SCALE GENOMIC DNA]</scope>
    <source>
        <strain evidence="2 3">CH128b_4D</strain>
    </source>
</reference>
<dbReference type="AlphaFoldDB" id="A0A5D4MIT5"/>
<name>A0A5D4MIT5_9BACI</name>
<keyword evidence="1" id="KW-0175">Coiled coil</keyword>
<organism evidence="2 3">
    <name type="scientific">Rossellomorea vietnamensis</name>
    <dbReference type="NCBI Taxonomy" id="218284"/>
    <lineage>
        <taxon>Bacteria</taxon>
        <taxon>Bacillati</taxon>
        <taxon>Bacillota</taxon>
        <taxon>Bacilli</taxon>
        <taxon>Bacillales</taxon>
        <taxon>Bacillaceae</taxon>
        <taxon>Rossellomorea</taxon>
    </lineage>
</organism>
<accession>A0A5D4MIT5</accession>
<dbReference type="RefSeq" id="WP_148952585.1">
    <property type="nucleotide sequence ID" value="NZ_VTEG01000001.1"/>
</dbReference>
<evidence type="ECO:0000313" key="2">
    <source>
        <dbReference type="EMBL" id="TYS01224.1"/>
    </source>
</evidence>
<dbReference type="Proteomes" id="UP000325182">
    <property type="component" value="Unassembled WGS sequence"/>
</dbReference>
<comment type="caution">
    <text evidence="2">The sequence shown here is derived from an EMBL/GenBank/DDBJ whole genome shotgun (WGS) entry which is preliminary data.</text>
</comment>
<feature type="coiled-coil region" evidence="1">
    <location>
        <begin position="8"/>
        <end position="35"/>
    </location>
</feature>
<gene>
    <name evidence="2" type="ORF">FZC84_00710</name>
</gene>
<evidence type="ECO:0000313" key="3">
    <source>
        <dbReference type="Proteomes" id="UP000325182"/>
    </source>
</evidence>
<proteinExistence type="predicted"/>
<dbReference type="EMBL" id="VTEG01000001">
    <property type="protein sequence ID" value="TYS01224.1"/>
    <property type="molecule type" value="Genomic_DNA"/>
</dbReference>
<sequence length="215" mass="23174">MTNNNKRVALQADKKEQLNAVLESLKEAMLEANESGDAELSAALQETLDQVANQAADCFAVVLDQCTIELQNAGGTIISTPPIFSRVINDPFSLECCISPTTVDAVTECGILPDAATVNEVRATGPLNYYLTFDLNTYFNDGNQGCADQDVRPFVCTGSTCVDEVLCYTPLDEVDACPDFCNGAVFSFAVRCSLCEFGDKITATYVIVHLLPNCN</sequence>